<gene>
    <name evidence="2" type="ORF">DP939_02585</name>
</gene>
<feature type="compositionally biased region" description="Basic residues" evidence="1">
    <location>
        <begin position="413"/>
        <end position="424"/>
    </location>
</feature>
<reference evidence="2 3" key="1">
    <citation type="submission" date="2018-06" db="EMBL/GenBank/DDBJ databases">
        <title>Sphaerisporangium craniellae sp. nov., isolated from a marine sponge in the South China Sea.</title>
        <authorList>
            <person name="Li L."/>
        </authorList>
    </citation>
    <scope>NUCLEOTIDE SEQUENCE [LARGE SCALE GENOMIC DNA]</scope>
    <source>
        <strain evidence="2 3">LHW63015</strain>
    </source>
</reference>
<dbReference type="OrthoDB" id="5182475at2"/>
<dbReference type="Gene3D" id="2.60.120.200">
    <property type="match status" value="1"/>
</dbReference>
<dbReference type="RefSeq" id="WP_113978409.1">
    <property type="nucleotide sequence ID" value="NZ_QMEY01000001.1"/>
</dbReference>
<sequence>MTTVSTNFDGGTNGQVITLANSGTSGNALQFISGSPVYSNAQAHSGTLSCRYPASAFTSIGYELAGTSIWIRFYVRLPQNRDESLVRLWDAVDAQGTYMGGIDATASGAMDLNVGFGNTGTVSGAVVLGQWIRVEAMWSTTLGGELRVYHDQDSATPSVTGTLATNLSGTVRTEELIRFSSTTAVTYFDDFAVSTDGWIGPTVTPIAVTDVGQGADAIGLAAAVPAGDAATAADAVAVSATAGPADSAGAADTVTVAASTALADAATAADAITVTVAAGLPDSAAGAELLGANAGLAITDSAAGADTLTPTAAVGLGDAATAAESMVSGQLRPGVDAGSGTDAMAVSVDAVPGDAGSAADLLGVNTALTLMDTAVAADHFAAIEVTPISLADAATASDALSVIRDRDVGPVGRPRRNWSVRGPRRGVAAARPL</sequence>
<comment type="caution">
    <text evidence="2">The sequence shown here is derived from an EMBL/GenBank/DDBJ whole genome shotgun (WGS) entry which is preliminary data.</text>
</comment>
<feature type="region of interest" description="Disordered" evidence="1">
    <location>
        <begin position="407"/>
        <end position="433"/>
    </location>
</feature>
<accession>A0A366M5Y6</accession>
<name>A0A366M5Y6_9ACTN</name>
<evidence type="ECO:0000256" key="1">
    <source>
        <dbReference type="SAM" id="MobiDB-lite"/>
    </source>
</evidence>
<dbReference type="EMBL" id="QMEY01000001">
    <property type="protein sequence ID" value="RBQ21616.1"/>
    <property type="molecule type" value="Genomic_DNA"/>
</dbReference>
<dbReference type="AlphaFoldDB" id="A0A366M5Y6"/>
<evidence type="ECO:0000313" key="3">
    <source>
        <dbReference type="Proteomes" id="UP000253303"/>
    </source>
</evidence>
<dbReference type="Proteomes" id="UP000253303">
    <property type="component" value="Unassembled WGS sequence"/>
</dbReference>
<organism evidence="2 3">
    <name type="scientific">Spongiactinospora rosea</name>
    <dbReference type="NCBI Taxonomy" id="2248750"/>
    <lineage>
        <taxon>Bacteria</taxon>
        <taxon>Bacillati</taxon>
        <taxon>Actinomycetota</taxon>
        <taxon>Actinomycetes</taxon>
        <taxon>Streptosporangiales</taxon>
        <taxon>Streptosporangiaceae</taxon>
        <taxon>Spongiactinospora</taxon>
    </lineage>
</organism>
<evidence type="ECO:0000313" key="2">
    <source>
        <dbReference type="EMBL" id="RBQ21616.1"/>
    </source>
</evidence>
<protein>
    <submittedName>
        <fullName evidence="2">Uncharacterized protein</fullName>
    </submittedName>
</protein>
<keyword evidence="3" id="KW-1185">Reference proteome</keyword>
<proteinExistence type="predicted"/>